<dbReference type="PANTHER" id="PTHR46566:SF1">
    <property type="entry name" value="1-PHOSPHOFRUCTOKINASE"/>
    <property type="match status" value="1"/>
</dbReference>
<evidence type="ECO:0000256" key="3">
    <source>
        <dbReference type="ARBA" id="ARBA00022741"/>
    </source>
</evidence>
<dbReference type="PROSITE" id="PS00584">
    <property type="entry name" value="PFKB_KINASES_2"/>
    <property type="match status" value="1"/>
</dbReference>
<dbReference type="EMBL" id="DXDX01000023">
    <property type="protein sequence ID" value="HIY20468.1"/>
    <property type="molecule type" value="Genomic_DNA"/>
</dbReference>
<evidence type="ECO:0000256" key="2">
    <source>
        <dbReference type="ARBA" id="ARBA00022679"/>
    </source>
</evidence>
<organism evidence="10 11">
    <name type="scientific">Candidatus Flavonifractor merdigallinarum</name>
    <dbReference type="NCBI Taxonomy" id="2838589"/>
    <lineage>
        <taxon>Bacteria</taxon>
        <taxon>Bacillati</taxon>
        <taxon>Bacillota</taxon>
        <taxon>Clostridia</taxon>
        <taxon>Eubacteriales</taxon>
        <taxon>Oscillospiraceae</taxon>
        <taxon>Flavonifractor</taxon>
    </lineage>
</organism>
<evidence type="ECO:0000256" key="4">
    <source>
        <dbReference type="ARBA" id="ARBA00022777"/>
    </source>
</evidence>
<gene>
    <name evidence="10" type="primary">pfkB</name>
    <name evidence="10" type="ORF">H9841_01025</name>
</gene>
<proteinExistence type="inferred from homology"/>
<dbReference type="CDD" id="cd01164">
    <property type="entry name" value="FruK_PfkB_like"/>
    <property type="match status" value="1"/>
</dbReference>
<feature type="domain" description="Carbohydrate kinase PfkB" evidence="9">
    <location>
        <begin position="21"/>
        <end position="284"/>
    </location>
</feature>
<evidence type="ECO:0000256" key="1">
    <source>
        <dbReference type="ARBA" id="ARBA00005380"/>
    </source>
</evidence>
<keyword evidence="3 7" id="KW-0547">Nucleotide-binding</keyword>
<evidence type="ECO:0000313" key="11">
    <source>
        <dbReference type="Proteomes" id="UP000823868"/>
    </source>
</evidence>
<dbReference type="PIRSF" id="PIRSF000535">
    <property type="entry name" value="1PFK/6PFK/LacC"/>
    <property type="match status" value="1"/>
</dbReference>
<evidence type="ECO:0000256" key="6">
    <source>
        <dbReference type="ARBA" id="ARBA00047745"/>
    </source>
</evidence>
<dbReference type="Pfam" id="PF00294">
    <property type="entry name" value="PfkB"/>
    <property type="match status" value="1"/>
</dbReference>
<dbReference type="InterPro" id="IPR011611">
    <property type="entry name" value="PfkB_dom"/>
</dbReference>
<dbReference type="GO" id="GO:0008662">
    <property type="term" value="F:1-phosphofructokinase activity"/>
    <property type="evidence" value="ECO:0007669"/>
    <property type="project" value="UniProtKB-UniRule"/>
</dbReference>
<evidence type="ECO:0000313" key="10">
    <source>
        <dbReference type="EMBL" id="HIY20468.1"/>
    </source>
</evidence>
<dbReference type="EC" id="2.7.1.144" evidence="7"/>
<dbReference type="GO" id="GO:0044281">
    <property type="term" value="P:small molecule metabolic process"/>
    <property type="evidence" value="ECO:0007669"/>
    <property type="project" value="UniProtKB-ARBA"/>
</dbReference>
<dbReference type="SUPFAM" id="SSF53613">
    <property type="entry name" value="Ribokinase-like"/>
    <property type="match status" value="1"/>
</dbReference>
<dbReference type="InterPro" id="IPR022463">
    <property type="entry name" value="1-PFruKinase"/>
</dbReference>
<evidence type="ECO:0000259" key="9">
    <source>
        <dbReference type="Pfam" id="PF00294"/>
    </source>
</evidence>
<dbReference type="InterPro" id="IPR017583">
    <property type="entry name" value="Tagatose/fructose_Pkinase"/>
</dbReference>
<comment type="pathway">
    <text evidence="7">Carbohydrate metabolism; D-tagatose 6-phosphate degradation; D-glyceraldehyde 3-phosphate and glycerone phosphate from D-tagatose 6-phosphate: step 1/2.</text>
</comment>
<dbReference type="Gene3D" id="3.40.1190.20">
    <property type="match status" value="1"/>
</dbReference>
<dbReference type="GO" id="GO:0005524">
    <property type="term" value="F:ATP binding"/>
    <property type="evidence" value="ECO:0007669"/>
    <property type="project" value="UniProtKB-UniRule"/>
</dbReference>
<sequence>MIYTVTFNPAIDYVVHIPDFKPGSIRRSTQESLQFGGKGVNVSIVLGRLGVENAALGFVAGFTGRALEEGLTADGVRTDFIRLHEGFTRINVKIKAGSESEINGQGPAIDPDDLEMLLFQLGRLKAGDMLVLAGSVPAGVPEDVYQRILAQLEGRGVDTVVDAERGLLLETLRYRPFLIKPNHLELGDLVGQILRTEGELMAAAQSLQEKGARNVLVSMAGEGALLLDESGQFHRAAAPRGQVRNSVGAGDAMVAGFLAGWQRTGQYDEALRLAVAAGSATAFSEELARRGEAEALLPQVTVTETAPA</sequence>
<dbReference type="PANTHER" id="PTHR46566">
    <property type="entry name" value="1-PHOSPHOFRUCTOKINASE-RELATED"/>
    <property type="match status" value="1"/>
</dbReference>
<dbReference type="InterPro" id="IPR002173">
    <property type="entry name" value="Carboh/pur_kinase_PfkB_CS"/>
</dbReference>
<accession>A0A9D1Y6M7</accession>
<dbReference type="Proteomes" id="UP000823868">
    <property type="component" value="Unassembled WGS sequence"/>
</dbReference>
<keyword evidence="2 7" id="KW-0808">Transferase</keyword>
<reference evidence="10" key="2">
    <citation type="submission" date="2021-04" db="EMBL/GenBank/DDBJ databases">
        <authorList>
            <person name="Gilroy R."/>
        </authorList>
    </citation>
    <scope>NUCLEOTIDE SEQUENCE</scope>
    <source>
        <strain evidence="10">ChiBcec16_6824</strain>
    </source>
</reference>
<keyword evidence="7" id="KW-0423">Lactose metabolism</keyword>
<comment type="function">
    <text evidence="8">Catalyzes the ATP-dependent phosphorylation of fructose-l-phosphate to fructose-l,6-bisphosphate.</text>
</comment>
<protein>
    <recommendedName>
        <fullName evidence="7">Tagatose-6-phosphate kinase</fullName>
        <ecNumber evidence="7">2.7.1.144</ecNumber>
    </recommendedName>
</protein>
<dbReference type="GO" id="GO:0009024">
    <property type="term" value="F:tagatose-6-phosphate kinase activity"/>
    <property type="evidence" value="ECO:0007669"/>
    <property type="project" value="UniProtKB-EC"/>
</dbReference>
<name>A0A9D1Y6M7_9FIRM</name>
<dbReference type="GO" id="GO:0005829">
    <property type="term" value="C:cytosol"/>
    <property type="evidence" value="ECO:0007669"/>
    <property type="project" value="TreeGrafter"/>
</dbReference>
<dbReference type="NCBIfam" id="TIGR03168">
    <property type="entry name" value="1-PFK"/>
    <property type="match status" value="1"/>
</dbReference>
<comment type="caution">
    <text evidence="10">The sequence shown here is derived from an EMBL/GenBank/DDBJ whole genome shotgun (WGS) entry which is preliminary data.</text>
</comment>
<reference evidence="10" key="1">
    <citation type="journal article" date="2021" name="PeerJ">
        <title>Extensive microbial diversity within the chicken gut microbiome revealed by metagenomics and culture.</title>
        <authorList>
            <person name="Gilroy R."/>
            <person name="Ravi A."/>
            <person name="Getino M."/>
            <person name="Pursley I."/>
            <person name="Horton D.L."/>
            <person name="Alikhan N.F."/>
            <person name="Baker D."/>
            <person name="Gharbi K."/>
            <person name="Hall N."/>
            <person name="Watson M."/>
            <person name="Adriaenssens E.M."/>
            <person name="Foster-Nyarko E."/>
            <person name="Jarju S."/>
            <person name="Secka A."/>
            <person name="Antonio M."/>
            <person name="Oren A."/>
            <person name="Chaudhuri R.R."/>
            <person name="La Ragione R."/>
            <person name="Hildebrand F."/>
            <person name="Pallen M.J."/>
        </authorList>
    </citation>
    <scope>NUCLEOTIDE SEQUENCE</scope>
    <source>
        <strain evidence="10">ChiBcec16_6824</strain>
    </source>
</reference>
<comment type="catalytic activity">
    <reaction evidence="6 8">
        <text>beta-D-fructose 1-phosphate + ATP = beta-D-fructose 1,6-bisphosphate + ADP + H(+)</text>
        <dbReference type="Rhea" id="RHEA:14213"/>
        <dbReference type="ChEBI" id="CHEBI:15378"/>
        <dbReference type="ChEBI" id="CHEBI:30616"/>
        <dbReference type="ChEBI" id="CHEBI:32966"/>
        <dbReference type="ChEBI" id="CHEBI:138881"/>
        <dbReference type="ChEBI" id="CHEBI:456216"/>
        <dbReference type="EC" id="2.7.1.56"/>
    </reaction>
</comment>
<keyword evidence="4 8" id="KW-0418">Kinase</keyword>
<evidence type="ECO:0000256" key="8">
    <source>
        <dbReference type="RuleBase" id="RU369061"/>
    </source>
</evidence>
<dbReference type="AlphaFoldDB" id="A0A9D1Y6M7"/>
<dbReference type="NCBIfam" id="TIGR03828">
    <property type="entry name" value="pfkB"/>
    <property type="match status" value="1"/>
</dbReference>
<keyword evidence="5 7" id="KW-0067">ATP-binding</keyword>
<evidence type="ECO:0000256" key="7">
    <source>
        <dbReference type="PIRNR" id="PIRNR000535"/>
    </source>
</evidence>
<comment type="catalytic activity">
    <reaction evidence="7">
        <text>D-tagatofuranose 6-phosphate + ATP = D-tagatofuranose 1,6-bisphosphate + ADP + H(+)</text>
        <dbReference type="Rhea" id="RHEA:12420"/>
        <dbReference type="ChEBI" id="CHEBI:15378"/>
        <dbReference type="ChEBI" id="CHEBI:30616"/>
        <dbReference type="ChEBI" id="CHEBI:58694"/>
        <dbReference type="ChEBI" id="CHEBI:58695"/>
        <dbReference type="ChEBI" id="CHEBI:456216"/>
        <dbReference type="EC" id="2.7.1.144"/>
    </reaction>
</comment>
<dbReference type="GO" id="GO:0005988">
    <property type="term" value="P:lactose metabolic process"/>
    <property type="evidence" value="ECO:0007669"/>
    <property type="project" value="UniProtKB-KW"/>
</dbReference>
<dbReference type="InterPro" id="IPR029056">
    <property type="entry name" value="Ribokinase-like"/>
</dbReference>
<evidence type="ECO:0000256" key="5">
    <source>
        <dbReference type="ARBA" id="ARBA00022840"/>
    </source>
</evidence>
<dbReference type="GO" id="GO:0016052">
    <property type="term" value="P:carbohydrate catabolic process"/>
    <property type="evidence" value="ECO:0007669"/>
    <property type="project" value="UniProtKB-ARBA"/>
</dbReference>
<comment type="similarity">
    <text evidence="1">Belongs to the carbohydrate kinase pfkB family.</text>
</comment>
<dbReference type="FunFam" id="3.40.1190.20:FF:000001">
    <property type="entry name" value="Phosphofructokinase"/>
    <property type="match status" value="1"/>
</dbReference>
<comment type="similarity">
    <text evidence="7">Belongs to the carbohydrate kinase PfkB family. LacC subfamily.</text>
</comment>